<gene>
    <name evidence="1" type="ORF">OG835_34210</name>
</gene>
<evidence type="ECO:0000313" key="2">
    <source>
        <dbReference type="Proteomes" id="UP001348369"/>
    </source>
</evidence>
<proteinExistence type="predicted"/>
<dbReference type="EMBL" id="CP109109">
    <property type="protein sequence ID" value="WSC03318.1"/>
    <property type="molecule type" value="Genomic_DNA"/>
</dbReference>
<name>A0ACD4ZYF3_9ACTN</name>
<sequence>MISIAVASRLREDRPGYLTAMHASLTLQSAPWEALITLDGASPGRLPAPLAKDPRIRTLAPPRPVGAACARNLALTHVRTPCTNWADDDDVLPAGSLEVRYQRITETGLRRALQRLRPRSPYLAA</sequence>
<evidence type="ECO:0000313" key="1">
    <source>
        <dbReference type="EMBL" id="WSC03318.1"/>
    </source>
</evidence>
<keyword evidence="2" id="KW-1185">Reference proteome</keyword>
<accession>A0ACD4ZYF3</accession>
<protein>
    <submittedName>
        <fullName evidence="1">Glycosyltransferase</fullName>
    </submittedName>
</protein>
<organism evidence="1 2">
    <name type="scientific">Streptomyces scopuliridis</name>
    <dbReference type="NCBI Taxonomy" id="452529"/>
    <lineage>
        <taxon>Bacteria</taxon>
        <taxon>Bacillati</taxon>
        <taxon>Actinomycetota</taxon>
        <taxon>Actinomycetes</taxon>
        <taxon>Kitasatosporales</taxon>
        <taxon>Streptomycetaceae</taxon>
        <taxon>Streptomyces</taxon>
    </lineage>
</organism>
<dbReference type="Proteomes" id="UP001348369">
    <property type="component" value="Chromosome"/>
</dbReference>
<reference evidence="1" key="1">
    <citation type="submission" date="2022-10" db="EMBL/GenBank/DDBJ databases">
        <title>The complete genomes of actinobacterial strains from the NBC collection.</title>
        <authorList>
            <person name="Joergensen T.S."/>
            <person name="Alvarez Arevalo M."/>
            <person name="Sterndorff E.B."/>
            <person name="Faurdal D."/>
            <person name="Vuksanovic O."/>
            <person name="Mourched A.-S."/>
            <person name="Charusanti P."/>
            <person name="Shaw S."/>
            <person name="Blin K."/>
            <person name="Weber T."/>
        </authorList>
    </citation>
    <scope>NUCLEOTIDE SEQUENCE</scope>
    <source>
        <strain evidence="1">NBC 01771</strain>
    </source>
</reference>